<dbReference type="SUPFAM" id="SSF46689">
    <property type="entry name" value="Homeodomain-like"/>
    <property type="match status" value="1"/>
</dbReference>
<dbReference type="OrthoDB" id="9771372at2"/>
<dbReference type="InterPro" id="IPR009057">
    <property type="entry name" value="Homeodomain-like_sf"/>
</dbReference>
<dbReference type="Pfam" id="PF25601">
    <property type="entry name" value="AAA_lid_14"/>
    <property type="match status" value="1"/>
</dbReference>
<sequence>MLSVEGHDRTKVMNQSWKRCQDFGLAPSDPWDDNLLSETRIRELLDQRGPIVKHAEQVFERMSSFIKQTKQIAMLIDAEGHIVHSVGDPDFSCKAGLIQLKVGANWEERRKGTNAIGIALAEKMPIRVHAGEHYFVSHHFLTCASSPVFGTNGELLGVVNISGKQENFHDHSLMIASLAADSLQNRLIVEDSMKEHLITLKELDYTARNHPMPLLTLDKDNRIIRANQAALHVVGRDAIGKEFNSHKGFAVETIQDYQGKSWRSVAIRKPQSGDKHLYTFEDIVGSCPSILQRKELAYKAALTDFPVLLLGESGTGKELFAQSIHTAGPRRDQPFIAVNCSAIPDSLVESELFGYERGAFTGANREGQMGKFSAAHKGTLFLDEIGDMSLRAQAALLRVLQEGILTPVGSVKERSVDVRIIAATNRNLTEEVQEGRFRADLYYRLKGIQVTLPPLRERKDLLMLVHALLEKNSQRIPLLTEAAQRKLLDYHWPGNIRELNSVLVQATFLSDGGSISPEHLPIENIDQRLPAEDRSDVVTSLQDAEIAAIKQALRVTEWNVRKAADLLKIGRTTLYRKIEEYGIVFF</sequence>
<dbReference type="Pfam" id="PF00158">
    <property type="entry name" value="Sigma54_activat"/>
    <property type="match status" value="1"/>
</dbReference>
<dbReference type="GO" id="GO:0043565">
    <property type="term" value="F:sequence-specific DNA binding"/>
    <property type="evidence" value="ECO:0007669"/>
    <property type="project" value="InterPro"/>
</dbReference>
<keyword evidence="5" id="KW-0804">Transcription</keyword>
<dbReference type="InterPro" id="IPR025662">
    <property type="entry name" value="Sigma_54_int_dom_ATP-bd_1"/>
</dbReference>
<organism evidence="6 7">
    <name type="scientific">Paenibacillus baekrokdamisoli</name>
    <dbReference type="NCBI Taxonomy" id="1712516"/>
    <lineage>
        <taxon>Bacteria</taxon>
        <taxon>Bacillati</taxon>
        <taxon>Bacillota</taxon>
        <taxon>Bacilli</taxon>
        <taxon>Bacillales</taxon>
        <taxon>Paenibacillaceae</taxon>
        <taxon>Paenibacillus</taxon>
    </lineage>
</organism>
<keyword evidence="2" id="KW-0067">ATP-binding</keyword>
<dbReference type="InterPro" id="IPR029016">
    <property type="entry name" value="GAF-like_dom_sf"/>
</dbReference>
<proteinExistence type="predicted"/>
<dbReference type="PANTHER" id="PTHR32071">
    <property type="entry name" value="TRANSCRIPTIONAL REGULATORY PROTEIN"/>
    <property type="match status" value="1"/>
</dbReference>
<keyword evidence="1" id="KW-0547">Nucleotide-binding</keyword>
<dbReference type="InterPro" id="IPR058031">
    <property type="entry name" value="AAA_lid_NorR"/>
</dbReference>
<dbReference type="Gene3D" id="1.10.8.60">
    <property type="match status" value="1"/>
</dbReference>
<evidence type="ECO:0000256" key="2">
    <source>
        <dbReference type="ARBA" id="ARBA00022840"/>
    </source>
</evidence>
<keyword evidence="4" id="KW-0238">DNA-binding</keyword>
<evidence type="ECO:0000256" key="5">
    <source>
        <dbReference type="ARBA" id="ARBA00023163"/>
    </source>
</evidence>
<dbReference type="InterPro" id="IPR002197">
    <property type="entry name" value="HTH_Fis"/>
</dbReference>
<protein>
    <submittedName>
        <fullName evidence="6">Sigma-54-dependent Fis family transcriptional regulator</fullName>
    </submittedName>
</protein>
<dbReference type="AlphaFoldDB" id="A0A3G9IVE8"/>
<dbReference type="InterPro" id="IPR002078">
    <property type="entry name" value="Sigma_54_int"/>
</dbReference>
<evidence type="ECO:0000313" key="6">
    <source>
        <dbReference type="EMBL" id="BBH20075.1"/>
    </source>
</evidence>
<evidence type="ECO:0000313" key="7">
    <source>
        <dbReference type="Proteomes" id="UP000275368"/>
    </source>
</evidence>
<dbReference type="InterPro" id="IPR025943">
    <property type="entry name" value="Sigma_54_int_dom_ATP-bd_2"/>
</dbReference>
<evidence type="ECO:0000256" key="4">
    <source>
        <dbReference type="ARBA" id="ARBA00023125"/>
    </source>
</evidence>
<keyword evidence="7" id="KW-1185">Reference proteome</keyword>
<dbReference type="RefSeq" id="WP_125654854.1">
    <property type="nucleotide sequence ID" value="NZ_AP019308.1"/>
</dbReference>
<dbReference type="FunFam" id="3.40.50.300:FF:000006">
    <property type="entry name" value="DNA-binding transcriptional regulator NtrC"/>
    <property type="match status" value="1"/>
</dbReference>
<dbReference type="InterPro" id="IPR027417">
    <property type="entry name" value="P-loop_NTPase"/>
</dbReference>
<dbReference type="Gene3D" id="3.40.50.300">
    <property type="entry name" value="P-loop containing nucleotide triphosphate hydrolases"/>
    <property type="match status" value="1"/>
</dbReference>
<dbReference type="SMART" id="SM00382">
    <property type="entry name" value="AAA"/>
    <property type="match status" value="1"/>
</dbReference>
<dbReference type="CDD" id="cd00009">
    <property type="entry name" value="AAA"/>
    <property type="match status" value="1"/>
</dbReference>
<dbReference type="EMBL" id="AP019308">
    <property type="protein sequence ID" value="BBH20075.1"/>
    <property type="molecule type" value="Genomic_DNA"/>
</dbReference>
<keyword evidence="3" id="KW-0805">Transcription regulation</keyword>
<dbReference type="InterPro" id="IPR003018">
    <property type="entry name" value="GAF"/>
</dbReference>
<reference evidence="6 7" key="1">
    <citation type="submission" date="2018-11" db="EMBL/GenBank/DDBJ databases">
        <title>Complete genome sequence of Paenibacillus baekrokdamisoli strain KCTC 33723.</title>
        <authorList>
            <person name="Kang S.W."/>
            <person name="Lee K.C."/>
            <person name="Kim K.K."/>
            <person name="Kim J.S."/>
            <person name="Kim D.S."/>
            <person name="Ko S.H."/>
            <person name="Yang S.H."/>
            <person name="Lee J.S."/>
        </authorList>
    </citation>
    <scope>NUCLEOTIDE SEQUENCE [LARGE SCALE GENOMIC DNA]</scope>
    <source>
        <strain evidence="6 7">KCTC 33723</strain>
    </source>
</reference>
<dbReference type="Pfam" id="PF01590">
    <property type="entry name" value="GAF"/>
    <property type="match status" value="1"/>
</dbReference>
<accession>A0A3G9IVE8</accession>
<gene>
    <name evidence="6" type="ORF">Back11_14200</name>
</gene>
<dbReference type="SUPFAM" id="SSF52540">
    <property type="entry name" value="P-loop containing nucleoside triphosphate hydrolases"/>
    <property type="match status" value="1"/>
</dbReference>
<dbReference type="GO" id="GO:0006355">
    <property type="term" value="P:regulation of DNA-templated transcription"/>
    <property type="evidence" value="ECO:0007669"/>
    <property type="project" value="InterPro"/>
</dbReference>
<evidence type="ECO:0000256" key="1">
    <source>
        <dbReference type="ARBA" id="ARBA00022741"/>
    </source>
</evidence>
<dbReference type="Proteomes" id="UP000275368">
    <property type="component" value="Chromosome"/>
</dbReference>
<dbReference type="PROSITE" id="PS50045">
    <property type="entry name" value="SIGMA54_INTERACT_4"/>
    <property type="match status" value="1"/>
</dbReference>
<dbReference type="GO" id="GO:0005524">
    <property type="term" value="F:ATP binding"/>
    <property type="evidence" value="ECO:0007669"/>
    <property type="project" value="UniProtKB-KW"/>
</dbReference>
<dbReference type="PROSITE" id="PS00675">
    <property type="entry name" value="SIGMA54_INTERACT_1"/>
    <property type="match status" value="1"/>
</dbReference>
<name>A0A3G9IVE8_9BACL</name>
<dbReference type="PROSITE" id="PS00676">
    <property type="entry name" value="SIGMA54_INTERACT_2"/>
    <property type="match status" value="1"/>
</dbReference>
<dbReference type="KEGG" id="pbk:Back11_14200"/>
<dbReference type="Gene3D" id="1.10.10.60">
    <property type="entry name" value="Homeodomain-like"/>
    <property type="match status" value="1"/>
</dbReference>
<dbReference type="Pfam" id="PF02954">
    <property type="entry name" value="HTH_8"/>
    <property type="match status" value="1"/>
</dbReference>
<dbReference type="PRINTS" id="PR01590">
    <property type="entry name" value="HTHFIS"/>
</dbReference>
<dbReference type="InterPro" id="IPR003593">
    <property type="entry name" value="AAA+_ATPase"/>
</dbReference>
<evidence type="ECO:0000256" key="3">
    <source>
        <dbReference type="ARBA" id="ARBA00023015"/>
    </source>
</evidence>
<dbReference type="Gene3D" id="3.30.450.40">
    <property type="match status" value="1"/>
</dbReference>